<dbReference type="GO" id="GO:0005507">
    <property type="term" value="F:copper ion binding"/>
    <property type="evidence" value="ECO:0007669"/>
    <property type="project" value="InterPro"/>
</dbReference>
<keyword evidence="1" id="KW-0479">Metal-binding</keyword>
<name>A0A4P6JVM2_KTERU</name>
<dbReference type="OrthoDB" id="162414at2"/>
<dbReference type="RefSeq" id="WP_129890537.1">
    <property type="nucleotide sequence ID" value="NZ_CP035758.1"/>
</dbReference>
<gene>
    <name evidence="5" type="ORF">EPA93_27300</name>
</gene>
<keyword evidence="2" id="KW-0186">Copper</keyword>
<feature type="chain" id="PRO_5020796957" description="Blue (type 1) copper domain-containing protein" evidence="3">
    <location>
        <begin position="27"/>
        <end position="140"/>
    </location>
</feature>
<feature type="signal peptide" evidence="3">
    <location>
        <begin position="1"/>
        <end position="26"/>
    </location>
</feature>
<evidence type="ECO:0000313" key="5">
    <source>
        <dbReference type="EMBL" id="QBD79485.1"/>
    </source>
</evidence>
<evidence type="ECO:0000256" key="2">
    <source>
        <dbReference type="ARBA" id="ARBA00023008"/>
    </source>
</evidence>
<accession>A0A4P6JVM2</accession>
<reference evidence="5 6" key="1">
    <citation type="submission" date="2019-01" db="EMBL/GenBank/DDBJ databases">
        <title>Ktedonosporobacter rubrisoli SCAWS-G2.</title>
        <authorList>
            <person name="Huang Y."/>
            <person name="Yan B."/>
        </authorList>
    </citation>
    <scope>NUCLEOTIDE SEQUENCE [LARGE SCALE GENOMIC DNA]</scope>
    <source>
        <strain evidence="5 6">SCAWS-G2</strain>
    </source>
</reference>
<proteinExistence type="predicted"/>
<sequence>MKHILQTLLALSLLTLLIVACSREGAVSTPSRSNSAKANTSALGQQPTVHMDADRFLQQTIAIKKGESITLIDDVSTLHVIANGSWKDGLPKYGQEPGAPNIEVKLSGQGSHQIGPFSTAGTFHLYCTVHQGMGLTVIVH</sequence>
<dbReference type="InterPro" id="IPR008972">
    <property type="entry name" value="Cupredoxin"/>
</dbReference>
<organism evidence="5 6">
    <name type="scientific">Ktedonosporobacter rubrisoli</name>
    <dbReference type="NCBI Taxonomy" id="2509675"/>
    <lineage>
        <taxon>Bacteria</taxon>
        <taxon>Bacillati</taxon>
        <taxon>Chloroflexota</taxon>
        <taxon>Ktedonobacteria</taxon>
        <taxon>Ktedonobacterales</taxon>
        <taxon>Ktedonosporobacteraceae</taxon>
        <taxon>Ktedonosporobacter</taxon>
    </lineage>
</organism>
<evidence type="ECO:0000259" key="4">
    <source>
        <dbReference type="Pfam" id="PF00127"/>
    </source>
</evidence>
<evidence type="ECO:0000256" key="3">
    <source>
        <dbReference type="SAM" id="SignalP"/>
    </source>
</evidence>
<dbReference type="Gene3D" id="2.60.40.420">
    <property type="entry name" value="Cupredoxins - blue copper proteins"/>
    <property type="match status" value="1"/>
</dbReference>
<dbReference type="InterPro" id="IPR000923">
    <property type="entry name" value="BlueCu_1"/>
</dbReference>
<dbReference type="SUPFAM" id="SSF49503">
    <property type="entry name" value="Cupredoxins"/>
    <property type="match status" value="1"/>
</dbReference>
<dbReference type="PROSITE" id="PS51257">
    <property type="entry name" value="PROKAR_LIPOPROTEIN"/>
    <property type="match status" value="1"/>
</dbReference>
<evidence type="ECO:0000313" key="6">
    <source>
        <dbReference type="Proteomes" id="UP000290365"/>
    </source>
</evidence>
<dbReference type="Proteomes" id="UP000290365">
    <property type="component" value="Chromosome"/>
</dbReference>
<dbReference type="Pfam" id="PF00127">
    <property type="entry name" value="Copper-bind"/>
    <property type="match status" value="1"/>
</dbReference>
<dbReference type="EMBL" id="CP035758">
    <property type="protein sequence ID" value="QBD79485.1"/>
    <property type="molecule type" value="Genomic_DNA"/>
</dbReference>
<dbReference type="KEGG" id="kbs:EPA93_27300"/>
<dbReference type="GO" id="GO:0009055">
    <property type="term" value="F:electron transfer activity"/>
    <property type="evidence" value="ECO:0007669"/>
    <property type="project" value="InterPro"/>
</dbReference>
<evidence type="ECO:0000256" key="1">
    <source>
        <dbReference type="ARBA" id="ARBA00022723"/>
    </source>
</evidence>
<protein>
    <recommendedName>
        <fullName evidence="4">Blue (type 1) copper domain-containing protein</fullName>
    </recommendedName>
</protein>
<keyword evidence="6" id="KW-1185">Reference proteome</keyword>
<dbReference type="AlphaFoldDB" id="A0A4P6JVM2"/>
<keyword evidence="3" id="KW-0732">Signal</keyword>
<feature type="domain" description="Blue (type 1) copper" evidence="4">
    <location>
        <begin position="55"/>
        <end position="137"/>
    </location>
</feature>